<evidence type="ECO:0000256" key="1">
    <source>
        <dbReference type="SAM" id="MobiDB-lite"/>
    </source>
</evidence>
<accession>A0ABW2UAK8</accession>
<proteinExistence type="predicted"/>
<comment type="caution">
    <text evidence="2">The sequence shown here is derived from an EMBL/GenBank/DDBJ whole genome shotgun (WGS) entry which is preliminary data.</text>
</comment>
<dbReference type="EMBL" id="JBHTEK010000001">
    <property type="protein sequence ID" value="MFC7669856.1"/>
    <property type="molecule type" value="Genomic_DNA"/>
</dbReference>
<evidence type="ECO:0000313" key="3">
    <source>
        <dbReference type="Proteomes" id="UP001596513"/>
    </source>
</evidence>
<gene>
    <name evidence="2" type="ORF">ACFQT0_22690</name>
</gene>
<feature type="region of interest" description="Disordered" evidence="1">
    <location>
        <begin position="47"/>
        <end position="66"/>
    </location>
</feature>
<protein>
    <submittedName>
        <fullName evidence="2">Uncharacterized protein</fullName>
    </submittedName>
</protein>
<name>A0ABW2UAK8_9BACT</name>
<reference evidence="3" key="1">
    <citation type="journal article" date="2019" name="Int. J. Syst. Evol. Microbiol.">
        <title>The Global Catalogue of Microorganisms (GCM) 10K type strain sequencing project: providing services to taxonomists for standard genome sequencing and annotation.</title>
        <authorList>
            <consortium name="The Broad Institute Genomics Platform"/>
            <consortium name="The Broad Institute Genome Sequencing Center for Infectious Disease"/>
            <person name="Wu L."/>
            <person name="Ma J."/>
        </authorList>
    </citation>
    <scope>NUCLEOTIDE SEQUENCE [LARGE SCALE GENOMIC DNA]</scope>
    <source>
        <strain evidence="3">JCM 19635</strain>
    </source>
</reference>
<feature type="region of interest" description="Disordered" evidence="1">
    <location>
        <begin position="1"/>
        <end position="24"/>
    </location>
</feature>
<keyword evidence="3" id="KW-1185">Reference proteome</keyword>
<dbReference type="RefSeq" id="WP_380205328.1">
    <property type="nucleotide sequence ID" value="NZ_JBHTEK010000001.1"/>
</dbReference>
<sequence length="66" mass="7460">MFSTVEAVASNPNRRVLPGNHRPNYKQYGHHGLFDGNLFGSFRRHSGVRTTKAKTQQVAKKHRGTL</sequence>
<dbReference type="Proteomes" id="UP001596513">
    <property type="component" value="Unassembled WGS sequence"/>
</dbReference>
<evidence type="ECO:0000313" key="2">
    <source>
        <dbReference type="EMBL" id="MFC7669856.1"/>
    </source>
</evidence>
<organism evidence="2 3">
    <name type="scientific">Hymenobacter humi</name>
    <dbReference type="NCBI Taxonomy" id="1411620"/>
    <lineage>
        <taxon>Bacteria</taxon>
        <taxon>Pseudomonadati</taxon>
        <taxon>Bacteroidota</taxon>
        <taxon>Cytophagia</taxon>
        <taxon>Cytophagales</taxon>
        <taxon>Hymenobacteraceae</taxon>
        <taxon>Hymenobacter</taxon>
    </lineage>
</organism>